<feature type="compositionally biased region" description="Polar residues" evidence="1">
    <location>
        <begin position="29"/>
        <end position="41"/>
    </location>
</feature>
<gene>
    <name evidence="2" type="ORF">PXEA_LOCUS36762</name>
</gene>
<dbReference type="AlphaFoldDB" id="A0A448XRR5"/>
<proteinExistence type="predicted"/>
<keyword evidence="3" id="KW-1185">Reference proteome</keyword>
<reference evidence="2" key="1">
    <citation type="submission" date="2018-11" db="EMBL/GenBank/DDBJ databases">
        <authorList>
            <consortium name="Pathogen Informatics"/>
        </authorList>
    </citation>
    <scope>NUCLEOTIDE SEQUENCE</scope>
</reference>
<evidence type="ECO:0000313" key="3">
    <source>
        <dbReference type="Proteomes" id="UP000784294"/>
    </source>
</evidence>
<evidence type="ECO:0000313" key="2">
    <source>
        <dbReference type="EMBL" id="VEL43322.1"/>
    </source>
</evidence>
<feature type="region of interest" description="Disordered" evidence="1">
    <location>
        <begin position="78"/>
        <end position="126"/>
    </location>
</feature>
<dbReference type="EMBL" id="CAAALY010280415">
    <property type="protein sequence ID" value="VEL43322.1"/>
    <property type="molecule type" value="Genomic_DNA"/>
</dbReference>
<dbReference type="Proteomes" id="UP000784294">
    <property type="component" value="Unassembled WGS sequence"/>
</dbReference>
<name>A0A448XRR5_9PLAT</name>
<feature type="region of interest" description="Disordered" evidence="1">
    <location>
        <begin position="1"/>
        <end position="41"/>
    </location>
</feature>
<comment type="caution">
    <text evidence="2">The sequence shown here is derived from an EMBL/GenBank/DDBJ whole genome shotgun (WGS) entry which is preliminary data.</text>
</comment>
<organism evidence="2 3">
    <name type="scientific">Protopolystoma xenopodis</name>
    <dbReference type="NCBI Taxonomy" id="117903"/>
    <lineage>
        <taxon>Eukaryota</taxon>
        <taxon>Metazoa</taxon>
        <taxon>Spiralia</taxon>
        <taxon>Lophotrochozoa</taxon>
        <taxon>Platyhelminthes</taxon>
        <taxon>Monogenea</taxon>
        <taxon>Polyopisthocotylea</taxon>
        <taxon>Polystomatidea</taxon>
        <taxon>Polystomatidae</taxon>
        <taxon>Protopolystoma</taxon>
    </lineage>
</organism>
<sequence length="126" mass="13607">MPLEDVGRLIGHADSSASSSASSLECSWETDTSFNASSNDGLVASSTIRAGVRHPDGQVPRGWNANWLGNESVTDLHDCGGSRQMADIPRSTRGRSRIQTETEQVGQDPYYEETMFPLDDIPPGPL</sequence>
<protein>
    <submittedName>
        <fullName evidence="2">Uncharacterized protein</fullName>
    </submittedName>
</protein>
<evidence type="ECO:0000256" key="1">
    <source>
        <dbReference type="SAM" id="MobiDB-lite"/>
    </source>
</evidence>
<accession>A0A448XRR5</accession>